<proteinExistence type="inferred from homology"/>
<organism evidence="4 5">
    <name type="scientific">Marinomonas alcarazii</name>
    <dbReference type="NCBI Taxonomy" id="491949"/>
    <lineage>
        <taxon>Bacteria</taxon>
        <taxon>Pseudomonadati</taxon>
        <taxon>Pseudomonadota</taxon>
        <taxon>Gammaproteobacteria</taxon>
        <taxon>Oceanospirillales</taxon>
        <taxon>Oceanospirillaceae</taxon>
        <taxon>Marinomonas</taxon>
    </lineage>
</organism>
<dbReference type="SUPFAM" id="SSF53850">
    <property type="entry name" value="Periplasmic binding protein-like II"/>
    <property type="match status" value="1"/>
</dbReference>
<comment type="subcellular location">
    <subcellularLocation>
        <location evidence="1">Periplasm</location>
    </subcellularLocation>
</comment>
<dbReference type="Proteomes" id="UP000247551">
    <property type="component" value="Unassembled WGS sequence"/>
</dbReference>
<dbReference type="PANTHER" id="PTHR43649:SF12">
    <property type="entry name" value="DIACETYLCHITOBIOSE BINDING PROTEIN DASA"/>
    <property type="match status" value="1"/>
</dbReference>
<evidence type="ECO:0000313" key="5">
    <source>
        <dbReference type="Proteomes" id="UP000247551"/>
    </source>
</evidence>
<comment type="caution">
    <text evidence="4">The sequence shown here is derived from an EMBL/GenBank/DDBJ whole genome shotgun (WGS) entry which is preliminary data.</text>
</comment>
<evidence type="ECO:0000313" key="4">
    <source>
        <dbReference type="EMBL" id="PYF82331.1"/>
    </source>
</evidence>
<evidence type="ECO:0000256" key="1">
    <source>
        <dbReference type="ARBA" id="ARBA00004418"/>
    </source>
</evidence>
<sequence length="424" mass="46341">MARLNLVLSTFAAASLLAGQAHAATQNLTFWFTDDDPNYVKKMGELVEKFDKAHPDISVEYVTTSYAQSKEQLPLQLSVGEGPDLAKIADNSLIRFTLDLRPYMKDPDGFAELHGNTLSLLRDEKSAPDKIGGYVASQTLNQPFVNVTLFEQAGVPLPKKGATLADIVAASVKVADKTGVDIPFTMDRSGHRFSGPAYSYGANFVNDDGTFNFPDAPTKAYIKDLYHWTQTGAFPKEMWGAAGGTRYKNMGDEFINANVVTYFAGNWMVNPFKEKIGDAFEWSALDAPCGDGGCIPMPGATYVAAFKHTKHPEAVAELIEYLGSEPVQRELAEEFIIIPGANVQNLNYQLDDENAKAAMTVFANNASNVTESIRRLQKAKGANIVYDSAVQRMSQLIVGELTLEETYDRMASDVAKGNAELSKQ</sequence>
<name>A0A318V3K8_9GAMM</name>
<feature type="signal peptide" evidence="3">
    <location>
        <begin position="1"/>
        <end position="23"/>
    </location>
</feature>
<gene>
    <name evidence="4" type="ORF">DFP75_103157</name>
</gene>
<dbReference type="GO" id="GO:0042597">
    <property type="term" value="C:periplasmic space"/>
    <property type="evidence" value="ECO:0007669"/>
    <property type="project" value="UniProtKB-SubCell"/>
</dbReference>
<reference evidence="4 5" key="1">
    <citation type="submission" date="2018-06" db="EMBL/GenBank/DDBJ databases">
        <title>Genomic Encyclopedia of Type Strains, Phase III (KMG-III): the genomes of soil and plant-associated and newly described type strains.</title>
        <authorList>
            <person name="Whitman W."/>
        </authorList>
    </citation>
    <scope>NUCLEOTIDE SEQUENCE [LARGE SCALE GENOMIC DNA]</scope>
    <source>
        <strain evidence="4 5">CECT 7730</strain>
    </source>
</reference>
<dbReference type="PANTHER" id="PTHR43649">
    <property type="entry name" value="ARABINOSE-BINDING PROTEIN-RELATED"/>
    <property type="match status" value="1"/>
</dbReference>
<dbReference type="Gene3D" id="3.40.190.10">
    <property type="entry name" value="Periplasmic binding protein-like II"/>
    <property type="match status" value="1"/>
</dbReference>
<dbReference type="InterPro" id="IPR006059">
    <property type="entry name" value="SBP"/>
</dbReference>
<feature type="chain" id="PRO_5016366776" evidence="3">
    <location>
        <begin position="24"/>
        <end position="424"/>
    </location>
</feature>
<protein>
    <submittedName>
        <fullName evidence="4">Carbohydrate ABC transporter substrate-binding protein (CUT1 family)</fullName>
    </submittedName>
</protein>
<dbReference type="RefSeq" id="WP_110574791.1">
    <property type="nucleotide sequence ID" value="NZ_QKLW01000003.1"/>
</dbReference>
<dbReference type="EMBL" id="QKLW01000003">
    <property type="protein sequence ID" value="PYF82331.1"/>
    <property type="molecule type" value="Genomic_DNA"/>
</dbReference>
<evidence type="ECO:0000256" key="2">
    <source>
        <dbReference type="ARBA" id="ARBA00008520"/>
    </source>
</evidence>
<evidence type="ECO:0000256" key="3">
    <source>
        <dbReference type="SAM" id="SignalP"/>
    </source>
</evidence>
<dbReference type="AlphaFoldDB" id="A0A318V3K8"/>
<keyword evidence="3" id="KW-0732">Signal</keyword>
<comment type="similarity">
    <text evidence="2">Belongs to the bacterial solute-binding protein 1 family.</text>
</comment>
<dbReference type="InterPro" id="IPR050490">
    <property type="entry name" value="Bact_solute-bd_prot1"/>
</dbReference>
<dbReference type="Pfam" id="PF01547">
    <property type="entry name" value="SBP_bac_1"/>
    <property type="match status" value="1"/>
</dbReference>
<accession>A0A318V3K8</accession>
<keyword evidence="5" id="KW-1185">Reference proteome</keyword>